<keyword evidence="1" id="KW-0812">Transmembrane</keyword>
<organism evidence="3 4">
    <name type="scientific">Thermococcus pacificus</name>
    <dbReference type="NCBI Taxonomy" id="71998"/>
    <lineage>
        <taxon>Archaea</taxon>
        <taxon>Methanobacteriati</taxon>
        <taxon>Methanobacteriota</taxon>
        <taxon>Thermococci</taxon>
        <taxon>Thermococcales</taxon>
        <taxon>Thermococcaceae</taxon>
        <taxon>Thermococcus</taxon>
    </lineage>
</organism>
<dbReference type="Proteomes" id="UP000197418">
    <property type="component" value="Chromosome"/>
</dbReference>
<dbReference type="OrthoDB" id="53365at2157"/>
<dbReference type="EMBL" id="CP015102">
    <property type="protein sequence ID" value="ASJ06325.1"/>
    <property type="molecule type" value="Genomic_DNA"/>
</dbReference>
<dbReference type="KEGG" id="tpaf:A3L08_02745"/>
<dbReference type="AlphaFoldDB" id="A0A218P6B3"/>
<feature type="transmembrane region" description="Helical" evidence="1">
    <location>
        <begin position="165"/>
        <end position="183"/>
    </location>
</feature>
<feature type="transmembrane region" description="Helical" evidence="1">
    <location>
        <begin position="284"/>
        <end position="302"/>
    </location>
</feature>
<evidence type="ECO:0000256" key="1">
    <source>
        <dbReference type="SAM" id="Phobius"/>
    </source>
</evidence>
<feature type="transmembrane region" description="Helical" evidence="1">
    <location>
        <begin position="85"/>
        <end position="108"/>
    </location>
</feature>
<dbReference type="GeneID" id="33315155"/>
<feature type="transmembrane region" description="Helical" evidence="1">
    <location>
        <begin position="114"/>
        <end position="133"/>
    </location>
</feature>
<keyword evidence="4" id="KW-1185">Reference proteome</keyword>
<feature type="transmembrane region" description="Helical" evidence="1">
    <location>
        <begin position="243"/>
        <end position="264"/>
    </location>
</feature>
<evidence type="ECO:0000259" key="2">
    <source>
        <dbReference type="Pfam" id="PF01970"/>
    </source>
</evidence>
<evidence type="ECO:0000313" key="4">
    <source>
        <dbReference type="Proteomes" id="UP000197418"/>
    </source>
</evidence>
<evidence type="ECO:0000313" key="3">
    <source>
        <dbReference type="EMBL" id="ASJ06325.1"/>
    </source>
</evidence>
<reference evidence="3 4" key="1">
    <citation type="submission" date="2016-04" db="EMBL/GenBank/DDBJ databases">
        <title>Complete genome sequence of Thermococcus pacificus type strain P4.</title>
        <authorList>
            <person name="Oger P.M."/>
        </authorList>
    </citation>
    <scope>NUCLEOTIDE SEQUENCE [LARGE SCALE GENOMIC DNA]</scope>
    <source>
        <strain evidence="3 4">P-4</strain>
    </source>
</reference>
<dbReference type="PANTHER" id="PTHR42204">
    <property type="entry name" value="INTEGRAL MEMBRANE PROTEIN"/>
    <property type="match status" value="1"/>
</dbReference>
<keyword evidence="1" id="KW-0472">Membrane</keyword>
<feature type="transmembrane region" description="Helical" evidence="1">
    <location>
        <begin position="140"/>
        <end position="159"/>
    </location>
</feature>
<feature type="transmembrane region" description="Helical" evidence="1">
    <location>
        <begin position="322"/>
        <end position="346"/>
    </location>
</feature>
<name>A0A218P6B3_9EURY</name>
<dbReference type="Pfam" id="PF01970">
    <property type="entry name" value="TctA"/>
    <property type="match status" value="1"/>
</dbReference>
<dbReference type="PANTHER" id="PTHR42204:SF1">
    <property type="entry name" value="INTEGRAL MEMBRANE PROTEIN"/>
    <property type="match status" value="1"/>
</dbReference>
<sequence>MFRELLIGIAGGTFSGISPGIHVNTLAAFLSGLGVGDNLVLFSMGLTHTFLDVIPSAFLGVPDEGTALGILPAHRLVLRGRAMEVVMIALWASFLAVVLTIPFIPIYMKLAPIYSPRIGRLLIFLLAAFLILTERGTKRLHALAIFILSGILGALTFRLDLNQPFYHLFTGLFGISVILLALRGRGSLPAATDDGDVLMERGRFLRFSFLGTVLGMVASLVPAFTASQAALIGSFLSRDERSFLTVVFSVNTANFLFSFANFVATGRQRNGIVALMNQIPERALTTYLLAALFVSMAVLLYGEPLAALILNLLKRVPYRSMNAGVLLFLVFLSYVFDGLLGILVLAGATITGLLAATMGVKRTCCMGVLMLPIMIG</sequence>
<protein>
    <recommendedName>
        <fullName evidence="2">DUF112 domain-containing protein</fullName>
    </recommendedName>
</protein>
<feature type="transmembrane region" description="Helical" evidence="1">
    <location>
        <begin position="353"/>
        <end position="375"/>
    </location>
</feature>
<proteinExistence type="predicted"/>
<keyword evidence="1" id="KW-1133">Transmembrane helix</keyword>
<gene>
    <name evidence="3" type="ORF">A3L08_02745</name>
</gene>
<accession>A0A218P6B3</accession>
<feature type="domain" description="DUF112" evidence="2">
    <location>
        <begin position="5"/>
        <end position="366"/>
    </location>
</feature>
<feature type="transmembrane region" description="Helical" evidence="1">
    <location>
        <begin position="204"/>
        <end position="223"/>
    </location>
</feature>
<dbReference type="InterPro" id="IPR002823">
    <property type="entry name" value="DUF112_TM"/>
</dbReference>
<dbReference type="RefSeq" id="WP_088853587.1">
    <property type="nucleotide sequence ID" value="NZ_CP015102.1"/>
</dbReference>